<feature type="domain" description="DNA repair protein rhp7 treble clef" evidence="2">
    <location>
        <begin position="181"/>
        <end position="219"/>
    </location>
</feature>
<proteinExistence type="predicted"/>
<evidence type="ECO:0000313" key="3">
    <source>
        <dbReference type="EMBL" id="RKU43428.1"/>
    </source>
</evidence>
<feature type="region of interest" description="Disordered" evidence="1">
    <location>
        <begin position="219"/>
        <end position="241"/>
    </location>
</feature>
<protein>
    <recommendedName>
        <fullName evidence="2">DNA repair protein rhp7 treble clef domain-containing protein</fullName>
    </recommendedName>
</protein>
<dbReference type="InterPro" id="IPR006553">
    <property type="entry name" value="Leu-rich_rpt_Cys-con_subtyp"/>
</dbReference>
<feature type="compositionally biased region" description="Polar residues" evidence="1">
    <location>
        <begin position="88"/>
        <end position="98"/>
    </location>
</feature>
<comment type="caution">
    <text evidence="3">The sequence shown here is derived from an EMBL/GenBank/DDBJ whole genome shotgun (WGS) entry which is preliminary data.</text>
</comment>
<dbReference type="AlphaFoldDB" id="A0A420Y6A7"/>
<dbReference type="PANTHER" id="PTHR13318">
    <property type="entry name" value="PARTNER OF PAIRED, ISOFORM B-RELATED"/>
    <property type="match status" value="1"/>
</dbReference>
<feature type="compositionally biased region" description="Basic and acidic residues" evidence="1">
    <location>
        <begin position="69"/>
        <end position="81"/>
    </location>
</feature>
<dbReference type="FunFam" id="3.80.10.10:FF:000601">
    <property type="entry name" value="DNA repair protein Rad7, protein"/>
    <property type="match status" value="1"/>
</dbReference>
<dbReference type="SUPFAM" id="SSF52047">
    <property type="entry name" value="RNI-like"/>
    <property type="match status" value="1"/>
</dbReference>
<dbReference type="EMBL" id="QVQW01000043">
    <property type="protein sequence ID" value="RKU43428.1"/>
    <property type="molecule type" value="Genomic_DNA"/>
</dbReference>
<evidence type="ECO:0000313" key="4">
    <source>
        <dbReference type="Proteomes" id="UP000275385"/>
    </source>
</evidence>
<keyword evidence="4" id="KW-1185">Reference proteome</keyword>
<gene>
    <name evidence="3" type="ORF">DL546_005508</name>
</gene>
<reference evidence="3 4" key="1">
    <citation type="submission" date="2018-08" db="EMBL/GenBank/DDBJ databases">
        <title>Draft genome of the lignicolous fungus Coniochaeta pulveracea.</title>
        <authorList>
            <person name="Borstlap C.J."/>
            <person name="De Witt R.N."/>
            <person name="Botha A."/>
            <person name="Volschenk H."/>
        </authorList>
    </citation>
    <scope>NUCLEOTIDE SEQUENCE [LARGE SCALE GENOMIC DNA]</scope>
    <source>
        <strain evidence="3 4">CAB683</strain>
    </source>
</reference>
<dbReference type="OrthoDB" id="1924287at2759"/>
<evidence type="ECO:0000259" key="2">
    <source>
        <dbReference type="Pfam" id="PF23550"/>
    </source>
</evidence>
<evidence type="ECO:0000256" key="1">
    <source>
        <dbReference type="SAM" id="MobiDB-lite"/>
    </source>
</evidence>
<dbReference type="Gene3D" id="3.80.10.10">
    <property type="entry name" value="Ribonuclease Inhibitor"/>
    <property type="match status" value="2"/>
</dbReference>
<dbReference type="STRING" id="177199.A0A420Y6A7"/>
<organism evidence="3 4">
    <name type="scientific">Coniochaeta pulveracea</name>
    <dbReference type="NCBI Taxonomy" id="177199"/>
    <lineage>
        <taxon>Eukaryota</taxon>
        <taxon>Fungi</taxon>
        <taxon>Dikarya</taxon>
        <taxon>Ascomycota</taxon>
        <taxon>Pezizomycotina</taxon>
        <taxon>Sordariomycetes</taxon>
        <taxon>Sordariomycetidae</taxon>
        <taxon>Coniochaetales</taxon>
        <taxon>Coniochaetaceae</taxon>
        <taxon>Coniochaeta</taxon>
    </lineage>
</organism>
<accession>A0A420Y6A7</accession>
<dbReference type="InterPro" id="IPR032675">
    <property type="entry name" value="LRR_dom_sf"/>
</dbReference>
<feature type="region of interest" description="Disordered" evidence="1">
    <location>
        <begin position="69"/>
        <end position="165"/>
    </location>
</feature>
<dbReference type="GO" id="GO:0031146">
    <property type="term" value="P:SCF-dependent proteasomal ubiquitin-dependent protein catabolic process"/>
    <property type="evidence" value="ECO:0007669"/>
    <property type="project" value="TreeGrafter"/>
</dbReference>
<dbReference type="InterPro" id="IPR056451">
    <property type="entry name" value="Znf_Tbcl_Rhp7"/>
</dbReference>
<dbReference type="Proteomes" id="UP000275385">
    <property type="component" value="Unassembled WGS sequence"/>
</dbReference>
<dbReference type="GO" id="GO:0019005">
    <property type="term" value="C:SCF ubiquitin ligase complex"/>
    <property type="evidence" value="ECO:0007669"/>
    <property type="project" value="TreeGrafter"/>
</dbReference>
<feature type="compositionally biased region" description="Basic and acidic residues" evidence="1">
    <location>
        <begin position="130"/>
        <end position="139"/>
    </location>
</feature>
<sequence length="661" mass="73300">MHGIRTEPSEQSTTLVNKVPNLGTAMLFAINMSGSNNRPQPNRRGRNIMGPQSALTDFLASHNISANQIRHEHEERLRAAREAAAAQNGETNTSNGTTPAAPADEDNGMLPDSHATEDMPISTTRRRAPRKGEITEQELKRKKNQANIDKIKASKKRKTGKKADSDSDFLDELLTRSAPLPGQMENCEICDKRFTVTPYSRAGPNGGLVCNPCGKELDKDNPLSKKKGRKPTGGASGKRRNIQSKILDGTYRIGAPSMMTMCVKVLVKNIELADDLGDIPPTAIDKIARNLSKNRMVDSRTLDLFLQPRAHDVYVYDGAKLSSHDIIRIFQRVPQLKNLKIRNAIQFKDEVMEYLLSRDIELESLYLSGSNLLSTRMWNRFVVEKGATLKSLRVYFTDKHFDDTTLALLGTHCPQLKRLKMRHVQAVTGAGIKELANVKSLEHLGIQITHNRALPDVHPDVFVHVLDGIGGGLKTLSLTMVPTADNSVLGAIHQNCRALQKLRITDSEVMTDEGFVRLFSGWDNPPLRFLDLSKCRHVDSTHPRENPDSVGVGSNGFRALMKHSGQKLVHLNVHACRHITKQAFEEVFSADKVYPELTSVEVSFCEEVDDFVVGSIFRSCPAVQTVNVFGCMKVRDVRVPRGKILVGVPNAQGMQMEGAED</sequence>
<dbReference type="SMART" id="SM00367">
    <property type="entry name" value="LRR_CC"/>
    <property type="match status" value="6"/>
</dbReference>
<dbReference type="Pfam" id="PF23550">
    <property type="entry name" value="zf_Tbcl_Rhp7"/>
    <property type="match status" value="1"/>
</dbReference>
<name>A0A420Y6A7_9PEZI</name>